<dbReference type="Proteomes" id="UP001303473">
    <property type="component" value="Unassembled WGS sequence"/>
</dbReference>
<keyword evidence="2" id="KW-0732">Signal</keyword>
<dbReference type="EMBL" id="MU853803">
    <property type="protein sequence ID" value="KAK3939931.1"/>
    <property type="molecule type" value="Genomic_DNA"/>
</dbReference>
<evidence type="ECO:0000313" key="3">
    <source>
        <dbReference type="EMBL" id="KAK3939931.1"/>
    </source>
</evidence>
<evidence type="ECO:0000256" key="2">
    <source>
        <dbReference type="SAM" id="SignalP"/>
    </source>
</evidence>
<feature type="chain" id="PRO_5042946202" evidence="2">
    <location>
        <begin position="21"/>
        <end position="363"/>
    </location>
</feature>
<feature type="signal peptide" evidence="2">
    <location>
        <begin position="1"/>
        <end position="20"/>
    </location>
</feature>
<comment type="caution">
    <text evidence="3">The sequence shown here is derived from an EMBL/GenBank/DDBJ whole genome shotgun (WGS) entry which is preliminary data.</text>
</comment>
<evidence type="ECO:0000256" key="1">
    <source>
        <dbReference type="SAM" id="MobiDB-lite"/>
    </source>
</evidence>
<keyword evidence="4" id="KW-1185">Reference proteome</keyword>
<organism evidence="3 4">
    <name type="scientific">Diplogelasinospora grovesii</name>
    <dbReference type="NCBI Taxonomy" id="303347"/>
    <lineage>
        <taxon>Eukaryota</taxon>
        <taxon>Fungi</taxon>
        <taxon>Dikarya</taxon>
        <taxon>Ascomycota</taxon>
        <taxon>Pezizomycotina</taxon>
        <taxon>Sordariomycetes</taxon>
        <taxon>Sordariomycetidae</taxon>
        <taxon>Sordariales</taxon>
        <taxon>Diplogelasinosporaceae</taxon>
        <taxon>Diplogelasinospora</taxon>
    </lineage>
</organism>
<proteinExistence type="predicted"/>
<reference evidence="4" key="1">
    <citation type="journal article" date="2023" name="Mol. Phylogenet. Evol.">
        <title>Genome-scale phylogeny and comparative genomics of the fungal order Sordariales.</title>
        <authorList>
            <person name="Hensen N."/>
            <person name="Bonometti L."/>
            <person name="Westerberg I."/>
            <person name="Brannstrom I.O."/>
            <person name="Guillou S."/>
            <person name="Cros-Aarteil S."/>
            <person name="Calhoun S."/>
            <person name="Haridas S."/>
            <person name="Kuo A."/>
            <person name="Mondo S."/>
            <person name="Pangilinan J."/>
            <person name="Riley R."/>
            <person name="LaButti K."/>
            <person name="Andreopoulos B."/>
            <person name="Lipzen A."/>
            <person name="Chen C."/>
            <person name="Yan M."/>
            <person name="Daum C."/>
            <person name="Ng V."/>
            <person name="Clum A."/>
            <person name="Steindorff A."/>
            <person name="Ohm R.A."/>
            <person name="Martin F."/>
            <person name="Silar P."/>
            <person name="Natvig D.O."/>
            <person name="Lalanne C."/>
            <person name="Gautier V."/>
            <person name="Ament-Velasquez S.L."/>
            <person name="Kruys A."/>
            <person name="Hutchinson M.I."/>
            <person name="Powell A.J."/>
            <person name="Barry K."/>
            <person name="Miller A.N."/>
            <person name="Grigoriev I.V."/>
            <person name="Debuchy R."/>
            <person name="Gladieux P."/>
            <person name="Hiltunen Thoren M."/>
            <person name="Johannesson H."/>
        </authorList>
    </citation>
    <scope>NUCLEOTIDE SEQUENCE [LARGE SCALE GENOMIC DNA]</scope>
    <source>
        <strain evidence="4">CBS 340.73</strain>
    </source>
</reference>
<evidence type="ECO:0000313" key="4">
    <source>
        <dbReference type="Proteomes" id="UP001303473"/>
    </source>
</evidence>
<dbReference type="AlphaFoldDB" id="A0AAN6N675"/>
<sequence>MSLKQLFTVALVGFSSLASAAPSSVGRDVMPAEKGLKHRSRLQQKRSPLIIQQTIVEPQVIIVEQNLGAINQLAQIAEQELAALVQSQVALVNQLEIVKNNIRVNHFKARNTQVNTVIVTVTDVIDARDPQNINKRYLMNQLVADNGFPDKQVVVMMTQQGEMTIAATPTLDLSGILGTAAASAASIVGAATGVPKVAGFDPNAPFGTLNQSLILPYNTSAPAAAGNAAILVVDDPANIIFANQNNLFVESLNTLQTDCAQINANQALLDAAVLGQVFNSIQAATAAQLAGLNLGTATPIIPPSVLANNPQLASQATAQQQAAQQATAQQQAAAQQQQQQQQASASSTAEAAATPAPAPAPEG</sequence>
<feature type="compositionally biased region" description="Low complexity" evidence="1">
    <location>
        <begin position="318"/>
        <end position="355"/>
    </location>
</feature>
<gene>
    <name evidence="3" type="ORF">QBC46DRAFT_138648</name>
</gene>
<feature type="region of interest" description="Disordered" evidence="1">
    <location>
        <begin position="318"/>
        <end position="363"/>
    </location>
</feature>
<protein>
    <submittedName>
        <fullName evidence="3">Uncharacterized protein</fullName>
    </submittedName>
</protein>
<accession>A0AAN6N675</accession>
<name>A0AAN6N675_9PEZI</name>